<evidence type="ECO:0000313" key="1">
    <source>
        <dbReference type="EMBL" id="XCN74873.1"/>
    </source>
</evidence>
<organism evidence="1">
    <name type="scientific">Candidatus Electrothrix aestuarii</name>
    <dbReference type="NCBI Taxonomy" id="3062594"/>
    <lineage>
        <taxon>Bacteria</taxon>
        <taxon>Pseudomonadati</taxon>
        <taxon>Thermodesulfobacteriota</taxon>
        <taxon>Desulfobulbia</taxon>
        <taxon>Desulfobulbales</taxon>
        <taxon>Desulfobulbaceae</taxon>
        <taxon>Candidatus Electrothrix</taxon>
    </lineage>
</organism>
<reference evidence="1" key="1">
    <citation type="journal article" date="2024" name="Syst. Appl. Microbiol.">
        <title>First single-strain enrichments of Electrothrix cable bacteria, description of E. aestuarii sp. nov. and E. rattekaaiensis sp. nov., and proposal of a cable bacteria taxonomy following the rules of the SeqCode.</title>
        <authorList>
            <person name="Plum-Jensen L.E."/>
            <person name="Schramm A."/>
            <person name="Marshall I.P.G."/>
        </authorList>
    </citation>
    <scope>NUCLEOTIDE SEQUENCE</scope>
    <source>
        <strain evidence="1">Rat1</strain>
    </source>
</reference>
<accession>A0AAU8M185</accession>
<dbReference type="KEGG" id="eaj:Q3M24_09070"/>
<dbReference type="EMBL" id="CP159373">
    <property type="protein sequence ID" value="XCN74873.1"/>
    <property type="molecule type" value="Genomic_DNA"/>
</dbReference>
<reference evidence="1" key="2">
    <citation type="submission" date="2024-06" db="EMBL/GenBank/DDBJ databases">
        <authorList>
            <person name="Plum-Jensen L.E."/>
            <person name="Schramm A."/>
            <person name="Marshall I.P.G."/>
        </authorList>
    </citation>
    <scope>NUCLEOTIDE SEQUENCE</scope>
    <source>
        <strain evidence="1">Rat1</strain>
    </source>
</reference>
<sequence length="160" mass="18954">MPYSFFYSRFPEIAEQKTRSVTIYDPSEFNLPPADYAFLEMYCDEPGCDCRRVFFTVISSCEDDVKAVISWGWEDQVFYSKWMKNSDPDVIKEMMGPVLNMMSPQSNLAPALLRVFREVLLPDTAYTERIKRHYAMFRQTVDKKSKIKFRRKKGKIKRIK</sequence>
<protein>
    <submittedName>
        <fullName evidence="1">Uncharacterized protein</fullName>
    </submittedName>
</protein>
<gene>
    <name evidence="1" type="ORF">Q3M24_09070</name>
</gene>
<name>A0AAU8M185_9BACT</name>
<dbReference type="AlphaFoldDB" id="A0AAU8M185"/>
<proteinExistence type="predicted"/>